<organism evidence="1 2">
    <name type="scientific">Hansschlegelia zhihuaiae</name>
    <dbReference type="NCBI Taxonomy" id="405005"/>
    <lineage>
        <taxon>Bacteria</taxon>
        <taxon>Pseudomonadati</taxon>
        <taxon>Pseudomonadota</taxon>
        <taxon>Alphaproteobacteria</taxon>
        <taxon>Hyphomicrobiales</taxon>
        <taxon>Methylopilaceae</taxon>
        <taxon>Hansschlegelia</taxon>
    </lineage>
</organism>
<dbReference type="Proteomes" id="UP000289708">
    <property type="component" value="Unassembled WGS sequence"/>
</dbReference>
<dbReference type="InterPro" id="IPR018511">
    <property type="entry name" value="Hemolysin-typ_Ca-bd_CS"/>
</dbReference>
<dbReference type="Gene3D" id="2.150.10.10">
    <property type="entry name" value="Serralysin-like metalloprotease, C-terminal"/>
    <property type="match status" value="4"/>
</dbReference>
<dbReference type="SUPFAM" id="SSF51120">
    <property type="entry name" value="beta-Roll"/>
    <property type="match status" value="5"/>
</dbReference>
<reference evidence="1 2" key="1">
    <citation type="submission" date="2018-12" db="EMBL/GenBank/DDBJ databases">
        <title>bacterium Hansschlegelia zhihuaiae S113.</title>
        <authorList>
            <person name="He J."/>
        </authorList>
    </citation>
    <scope>NUCLEOTIDE SEQUENCE [LARGE SCALE GENOMIC DNA]</scope>
    <source>
        <strain evidence="1 2">S 113</strain>
    </source>
</reference>
<evidence type="ECO:0000313" key="2">
    <source>
        <dbReference type="Proteomes" id="UP000289708"/>
    </source>
</evidence>
<dbReference type="OrthoDB" id="8404603at2"/>
<dbReference type="PROSITE" id="PS00330">
    <property type="entry name" value="HEMOLYSIN_CALCIUM"/>
    <property type="match status" value="1"/>
</dbReference>
<dbReference type="EMBL" id="RYFI01000027">
    <property type="protein sequence ID" value="RXF68234.1"/>
    <property type="molecule type" value="Genomic_DNA"/>
</dbReference>
<evidence type="ECO:0000313" key="1">
    <source>
        <dbReference type="EMBL" id="RXF68234.1"/>
    </source>
</evidence>
<dbReference type="GO" id="GO:0005509">
    <property type="term" value="F:calcium ion binding"/>
    <property type="evidence" value="ECO:0007669"/>
    <property type="project" value="InterPro"/>
</dbReference>
<keyword evidence="2" id="KW-1185">Reference proteome</keyword>
<accession>A0A4Q0M5K9</accession>
<dbReference type="PRINTS" id="PR00313">
    <property type="entry name" value="CABNDNGRPT"/>
</dbReference>
<comment type="caution">
    <text evidence="1">The sequence shown here is derived from an EMBL/GenBank/DDBJ whole genome shotgun (WGS) entry which is preliminary data.</text>
</comment>
<dbReference type="AlphaFoldDB" id="A0A4Q0M5K9"/>
<sequence>MVETDGMPTLEILKSAGLDMAALLAQIAANPLRDPKTSGDKIFVKNGDLTFTFTGDFDQKELSGPIKKVLIAGPGGEKLVEISDFPNPKLDFSVVRDSLDGGAPTFLLTLVTLDYRVEGSAGNDTIVGGAGTGKYFGSVGDDVFLDIGVGTYVAGPGKDTVSYELVDNKKGTGVTASLFDAAINKGKALGDVFTSGTDAIENLTGTKYADILMGDGKKNILDGGVGDDTLVGYGAKDDLRGGDGFDFASYEFVQTPDGFGVAVSLEEGRGLEGVEARQDFLKNIEGVIGSLGADKLIGDGAANELRGLDGSDTLIGGAGADTLVGQAKDDSAFDYASYETAGSVGGDGKTGVTTSIKAGGGQTGDAAGDVYRNIEGLIGSRFNDDLTGNDGVNRLYGGAGDDRLDGADGGDSLYGGDGADTLIGGGGANEMFGGKGADEFRGSEAGQDWAVYSDALSADFSTGVTVSLADGGSTGEAKGDAFISIEVLVGSSFDDSLTGDAKVNSIFGGSGDDTVSGGGGRDSLWGDSTAFGVDGDDTFLLKAGGEAVQIMDYDVFDKVAIDRKSFALGKNFVFEDGVNFISADDPVATTNGPTFLYERGPVGADFRYVGKLFFDADGTGGEAAKLIADVRLDSQHYLDIFDMTVV</sequence>
<gene>
    <name evidence="1" type="ORF">EK403_20245</name>
</gene>
<dbReference type="InterPro" id="IPR011049">
    <property type="entry name" value="Serralysin-like_metalloprot_C"/>
</dbReference>
<protein>
    <submittedName>
        <fullName evidence="1">Calcium-binding protein</fullName>
    </submittedName>
</protein>
<dbReference type="InterPro" id="IPR001343">
    <property type="entry name" value="Hemolysn_Ca-bd"/>
</dbReference>
<proteinExistence type="predicted"/>
<dbReference type="Pfam" id="PF00353">
    <property type="entry name" value="HemolysinCabind"/>
    <property type="match status" value="5"/>
</dbReference>
<name>A0A4Q0M5K9_9HYPH</name>